<name>A0AAV1SIY4_9ROSI</name>
<dbReference type="PRINTS" id="PR00396">
    <property type="entry name" value="SHIGARICIN"/>
</dbReference>
<dbReference type="InterPro" id="IPR016138">
    <property type="entry name" value="Ribosome_inactivat_prot_sub1"/>
</dbReference>
<dbReference type="Gene3D" id="3.40.420.10">
    <property type="entry name" value="Ricin (A subunit), domain 1"/>
    <property type="match status" value="1"/>
</dbReference>
<dbReference type="InterPro" id="IPR017989">
    <property type="entry name" value="Ribosome_inactivat_1/2"/>
</dbReference>
<comment type="similarity">
    <text evidence="1">Belongs to the ribosome-inactivating protein family.</text>
</comment>
<evidence type="ECO:0000256" key="1">
    <source>
        <dbReference type="RuleBase" id="RU004915"/>
    </source>
</evidence>
<dbReference type="Pfam" id="PF00161">
    <property type="entry name" value="RIP"/>
    <property type="match status" value="1"/>
</dbReference>
<organism evidence="2 3">
    <name type="scientific">Dovyalis caffra</name>
    <dbReference type="NCBI Taxonomy" id="77055"/>
    <lineage>
        <taxon>Eukaryota</taxon>
        <taxon>Viridiplantae</taxon>
        <taxon>Streptophyta</taxon>
        <taxon>Embryophyta</taxon>
        <taxon>Tracheophyta</taxon>
        <taxon>Spermatophyta</taxon>
        <taxon>Magnoliopsida</taxon>
        <taxon>eudicotyledons</taxon>
        <taxon>Gunneridae</taxon>
        <taxon>Pentapetalae</taxon>
        <taxon>rosids</taxon>
        <taxon>fabids</taxon>
        <taxon>Malpighiales</taxon>
        <taxon>Salicaceae</taxon>
        <taxon>Flacourtieae</taxon>
        <taxon>Dovyalis</taxon>
    </lineage>
</organism>
<dbReference type="GO" id="GO:0017148">
    <property type="term" value="P:negative regulation of translation"/>
    <property type="evidence" value="ECO:0007669"/>
    <property type="project" value="UniProtKB-KW"/>
</dbReference>
<evidence type="ECO:0000313" key="2">
    <source>
        <dbReference type="EMBL" id="CAK7352011.1"/>
    </source>
</evidence>
<keyword evidence="3" id="KW-1185">Reference proteome</keyword>
<comment type="caution">
    <text evidence="2">The sequence shown here is derived from an EMBL/GenBank/DDBJ whole genome shotgun (WGS) entry which is preliminary data.</text>
</comment>
<dbReference type="Proteomes" id="UP001314170">
    <property type="component" value="Unassembled WGS sequence"/>
</dbReference>
<reference evidence="2 3" key="1">
    <citation type="submission" date="2024-01" db="EMBL/GenBank/DDBJ databases">
        <authorList>
            <person name="Waweru B."/>
        </authorList>
    </citation>
    <scope>NUCLEOTIDE SEQUENCE [LARGE SCALE GENOMIC DNA]</scope>
</reference>
<evidence type="ECO:0000313" key="3">
    <source>
        <dbReference type="Proteomes" id="UP001314170"/>
    </source>
</evidence>
<dbReference type="Gene3D" id="4.10.470.10">
    <property type="entry name" value="Ricin (A Subunit), domain 2"/>
    <property type="match status" value="1"/>
</dbReference>
<gene>
    <name evidence="2" type="ORF">DCAF_LOCUS24104</name>
</gene>
<dbReference type="GO" id="GO:0006952">
    <property type="term" value="P:defense response"/>
    <property type="evidence" value="ECO:0007669"/>
    <property type="project" value="UniProtKB-KW"/>
</dbReference>
<dbReference type="GO" id="GO:0030598">
    <property type="term" value="F:rRNA N-glycosylase activity"/>
    <property type="evidence" value="ECO:0007669"/>
    <property type="project" value="UniProtKB-EC"/>
</dbReference>
<protein>
    <recommendedName>
        <fullName evidence="1">rRNA N-glycosylase</fullName>
        <ecNumber evidence="1">3.2.2.22</ecNumber>
    </recommendedName>
</protein>
<dbReference type="InterPro" id="IPR001574">
    <property type="entry name" value="Ribosome_inactivat_prot"/>
</dbReference>
<keyword evidence="1" id="KW-0652">Protein synthesis inhibitor</keyword>
<comment type="catalytic activity">
    <reaction evidence="1">
        <text>Endohydrolysis of the N-glycosidic bond at one specific adenosine on the 28S rRNA.</text>
        <dbReference type="EC" id="3.2.2.22"/>
    </reaction>
</comment>
<sequence length="148" mass="16510">MKSKAGSRENIELGVYKLQAAIQSAYGKPEDVNTEARFFIISIQMVSEAARFQYILNKVLEGGIYGSYEPDYKAISLENSWKKISDAIQTADPSGKFRSNITLKDAENKQCVVTQVSDIENDMGLLKFLETSAGQASQFSQLLQMAYF</sequence>
<keyword evidence="1" id="KW-0378">Hydrolase</keyword>
<accession>A0AAV1SIY4</accession>
<keyword evidence="1" id="KW-0800">Toxin</keyword>
<dbReference type="EC" id="3.2.2.22" evidence="1"/>
<proteinExistence type="inferred from homology"/>
<keyword evidence="1" id="KW-0611">Plant defense</keyword>
<dbReference type="EMBL" id="CAWUPB010001191">
    <property type="protein sequence ID" value="CAK7352011.1"/>
    <property type="molecule type" value="Genomic_DNA"/>
</dbReference>
<dbReference type="GO" id="GO:0090729">
    <property type="term" value="F:toxin activity"/>
    <property type="evidence" value="ECO:0007669"/>
    <property type="project" value="UniProtKB-KW"/>
</dbReference>
<dbReference type="InterPro" id="IPR036041">
    <property type="entry name" value="Ribosome-inact_prot_sf"/>
</dbReference>
<dbReference type="InterPro" id="IPR016139">
    <property type="entry name" value="Ribosome_inactivat_prot_sub2"/>
</dbReference>
<dbReference type="SUPFAM" id="SSF56371">
    <property type="entry name" value="Ribosome inactivating proteins (RIP)"/>
    <property type="match status" value="1"/>
</dbReference>
<dbReference type="AlphaFoldDB" id="A0AAV1SIY4"/>